<dbReference type="AlphaFoldDB" id="A0A8J4BNF2"/>
<dbReference type="Proteomes" id="UP000747399">
    <property type="component" value="Unassembled WGS sequence"/>
</dbReference>
<evidence type="ECO:0000256" key="2">
    <source>
        <dbReference type="ARBA" id="ARBA00022679"/>
    </source>
</evidence>
<dbReference type="PANTHER" id="PTHR43320">
    <property type="entry name" value="SUGAR KINASE"/>
    <property type="match status" value="1"/>
</dbReference>
<dbReference type="InterPro" id="IPR052700">
    <property type="entry name" value="Carb_kinase_PfkB-like"/>
</dbReference>
<comment type="similarity">
    <text evidence="1">Belongs to the carbohydrate kinase PfkB family.</text>
</comment>
<evidence type="ECO:0000256" key="4">
    <source>
        <dbReference type="SAM" id="MobiDB-lite"/>
    </source>
</evidence>
<dbReference type="InterPro" id="IPR002173">
    <property type="entry name" value="Carboh/pur_kinase_PfkB_CS"/>
</dbReference>
<dbReference type="Pfam" id="PF00294">
    <property type="entry name" value="PfkB"/>
    <property type="match status" value="2"/>
</dbReference>
<dbReference type="GO" id="GO:0016301">
    <property type="term" value="F:kinase activity"/>
    <property type="evidence" value="ECO:0007669"/>
    <property type="project" value="UniProtKB-KW"/>
</dbReference>
<name>A0A8J4BNF2_9CHLO</name>
<evidence type="ECO:0000256" key="1">
    <source>
        <dbReference type="ARBA" id="ARBA00010688"/>
    </source>
</evidence>
<protein>
    <recommendedName>
        <fullName evidence="5">Carbohydrate kinase PfkB domain-containing protein</fullName>
    </recommendedName>
</protein>
<feature type="region of interest" description="Disordered" evidence="4">
    <location>
        <begin position="613"/>
        <end position="637"/>
    </location>
</feature>
<accession>A0A8J4BNF2</accession>
<reference evidence="6" key="1">
    <citation type="journal article" date="2021" name="Proc. Natl. Acad. Sci. U.S.A.">
        <title>Three genomes in the algal genus Volvox reveal the fate of a haploid sex-determining region after a transition to homothallism.</title>
        <authorList>
            <person name="Yamamoto K."/>
            <person name="Hamaji T."/>
            <person name="Kawai-Toyooka H."/>
            <person name="Matsuzaki R."/>
            <person name="Takahashi F."/>
            <person name="Nishimura Y."/>
            <person name="Kawachi M."/>
            <person name="Noguchi H."/>
            <person name="Minakuchi Y."/>
            <person name="Umen J.G."/>
            <person name="Toyoda A."/>
            <person name="Nozaki H."/>
        </authorList>
    </citation>
    <scope>NUCLEOTIDE SEQUENCE</scope>
    <source>
        <strain evidence="6">NIES-3780</strain>
    </source>
</reference>
<keyword evidence="3" id="KW-0418">Kinase</keyword>
<dbReference type="InterPro" id="IPR029056">
    <property type="entry name" value="Ribokinase-like"/>
</dbReference>
<feature type="domain" description="Carbohydrate kinase PfkB" evidence="5">
    <location>
        <begin position="279"/>
        <end position="358"/>
    </location>
</feature>
<dbReference type="SUPFAM" id="SSF53613">
    <property type="entry name" value="Ribokinase-like"/>
    <property type="match status" value="1"/>
</dbReference>
<dbReference type="EMBL" id="BNCO01000079">
    <property type="protein sequence ID" value="GIL65888.1"/>
    <property type="molecule type" value="Genomic_DNA"/>
</dbReference>
<dbReference type="Pfam" id="PF03641">
    <property type="entry name" value="Lysine_decarbox"/>
    <property type="match status" value="1"/>
</dbReference>
<dbReference type="PROSITE" id="PS00584">
    <property type="entry name" value="PFKB_KINASES_2"/>
    <property type="match status" value="1"/>
</dbReference>
<sequence length="732" mass="76729">MSPPPPEDQRVTVLQVSALVDHVAVVERSLLRQLVGDEVAGSKRCSLEELRQILATVGEFQSKAGGSASNVGRALAAGFGTPVQVVGTRGSDEWGSLYSSSMRRAGVSTQRMKVLQEGSTGRSAILTCDAERTMRTYMDPRVTTSAEDLTEDDFTGCSWVFLSSYSLYSEGLLQRAVELAKQAGAKVVLDLASYEVVRSYHKQLQEVLEGGGIHFCICNEDEAQMLVRCSEAAAAAAAALAVGTSDSGSAAEDPTAAAGYPPESTLPAAVLGLLLRHCQGAVVTRGVLGCVAASRDVEGLVAVPAVPGVAVVDTTGAGDHFTAGFMYGLISGLPLERCCEMACLAGASAVRVVGAELSQNEWQWFHTRLHGDLAGDVVQDSSAAEVAQELLGCYALITRLGRGAVYFGSARLAQSSPYWQRAIRLAERVALLLGSPVWTGGGPGMMRAASEGGLRAGVPVGGIRISREAGTNVLTMEDYLSAGAAFTCKYLPARKVALTDAGARQRPDQRTAYLFLPGGLGTMDELFSILTLLQLGKLGTALPVPLLIVNWDGFYDGLLQLLREFDQTGALKAAEVRQVMVARTNDEVLEYLASFYDLPAPEPESDEWLEEVLGDEPRTEDSASAGPGEPNGPPPELSELEERLEKLAGEEIAAAAASAADGRLDHKGPVAAVVAAAASNSGASSRHRSRRTSGLGTPVVSAHAAAALAAWNDAAVRSLGGVRLLTSELGAN</sequence>
<dbReference type="SUPFAM" id="SSF102405">
    <property type="entry name" value="MCP/YpsA-like"/>
    <property type="match status" value="1"/>
</dbReference>
<dbReference type="InterPro" id="IPR031100">
    <property type="entry name" value="LOG_fam"/>
</dbReference>
<keyword evidence="7" id="KW-1185">Reference proteome</keyword>
<dbReference type="PANTHER" id="PTHR43320:SF1">
    <property type="entry name" value="OS01G0105900 PROTEIN"/>
    <property type="match status" value="1"/>
</dbReference>
<gene>
    <name evidence="6" type="ORF">Vafri_19527</name>
</gene>
<dbReference type="InterPro" id="IPR011611">
    <property type="entry name" value="PfkB_dom"/>
</dbReference>
<feature type="domain" description="Carbohydrate kinase PfkB" evidence="5">
    <location>
        <begin position="51"/>
        <end position="239"/>
    </location>
</feature>
<dbReference type="Gene3D" id="3.40.1190.20">
    <property type="match status" value="1"/>
</dbReference>
<evidence type="ECO:0000313" key="7">
    <source>
        <dbReference type="Proteomes" id="UP000747399"/>
    </source>
</evidence>
<dbReference type="Gene3D" id="3.40.50.450">
    <property type="match status" value="1"/>
</dbReference>
<evidence type="ECO:0000259" key="5">
    <source>
        <dbReference type="Pfam" id="PF00294"/>
    </source>
</evidence>
<evidence type="ECO:0000313" key="6">
    <source>
        <dbReference type="EMBL" id="GIL65888.1"/>
    </source>
</evidence>
<organism evidence="6 7">
    <name type="scientific">Volvox africanus</name>
    <dbReference type="NCBI Taxonomy" id="51714"/>
    <lineage>
        <taxon>Eukaryota</taxon>
        <taxon>Viridiplantae</taxon>
        <taxon>Chlorophyta</taxon>
        <taxon>core chlorophytes</taxon>
        <taxon>Chlorophyceae</taxon>
        <taxon>CS clade</taxon>
        <taxon>Chlamydomonadales</taxon>
        <taxon>Volvocaceae</taxon>
        <taxon>Volvox</taxon>
    </lineage>
</organism>
<evidence type="ECO:0000256" key="3">
    <source>
        <dbReference type="ARBA" id="ARBA00022777"/>
    </source>
</evidence>
<dbReference type="CDD" id="cd01168">
    <property type="entry name" value="adenosine_kinase"/>
    <property type="match status" value="1"/>
</dbReference>
<keyword evidence="2" id="KW-0808">Transferase</keyword>
<comment type="caution">
    <text evidence="6">The sequence shown here is derived from an EMBL/GenBank/DDBJ whole genome shotgun (WGS) entry which is preliminary data.</text>
</comment>
<proteinExistence type="inferred from homology"/>